<dbReference type="PANTHER" id="PTHR31623">
    <property type="entry name" value="F21J9.9"/>
    <property type="match status" value="1"/>
</dbReference>
<protein>
    <submittedName>
        <fullName evidence="4">Uncharacterized protein</fullName>
    </submittedName>
</protein>
<dbReference type="EMBL" id="OIVN01005881">
    <property type="protein sequence ID" value="SPD24354.1"/>
    <property type="molecule type" value="Genomic_DNA"/>
</dbReference>
<dbReference type="Gene3D" id="3.30.559.10">
    <property type="entry name" value="Chloramphenicol acetyltransferase-like domain"/>
    <property type="match status" value="2"/>
</dbReference>
<name>A0A2N9FX90_FAGSY</name>
<evidence type="ECO:0000313" key="4">
    <source>
        <dbReference type="EMBL" id="SPC91561.1"/>
    </source>
</evidence>
<evidence type="ECO:0000256" key="2">
    <source>
        <dbReference type="ARBA" id="ARBA00022679"/>
    </source>
</evidence>
<comment type="similarity">
    <text evidence="1">Belongs to the plant acyltransferase family.</text>
</comment>
<dbReference type="InterPro" id="IPR023213">
    <property type="entry name" value="CAT-like_dom_sf"/>
</dbReference>
<keyword evidence="3" id="KW-0012">Acyltransferase</keyword>
<reference evidence="4" key="1">
    <citation type="submission" date="2018-02" db="EMBL/GenBank/DDBJ databases">
        <authorList>
            <person name="Cohen D.B."/>
            <person name="Kent A.D."/>
        </authorList>
    </citation>
    <scope>NUCLEOTIDE SEQUENCE</scope>
</reference>
<proteinExistence type="inferred from homology"/>
<dbReference type="EMBL" id="OIVN01001233">
    <property type="protein sequence ID" value="SPC91561.1"/>
    <property type="molecule type" value="Genomic_DNA"/>
</dbReference>
<dbReference type="AlphaFoldDB" id="A0A2N9FX90"/>
<accession>A0A2N9FX90</accession>
<gene>
    <name evidence="4" type="ORF">FSB_LOCUS19443</name>
    <name evidence="5" type="ORF">FSB_LOCUS52236</name>
</gene>
<dbReference type="GO" id="GO:0016746">
    <property type="term" value="F:acyltransferase activity"/>
    <property type="evidence" value="ECO:0007669"/>
    <property type="project" value="UniProtKB-KW"/>
</dbReference>
<dbReference type="Pfam" id="PF02458">
    <property type="entry name" value="Transferase"/>
    <property type="match status" value="1"/>
</dbReference>
<evidence type="ECO:0000313" key="5">
    <source>
        <dbReference type="EMBL" id="SPD24354.1"/>
    </source>
</evidence>
<keyword evidence="2" id="KW-0808">Transferase</keyword>
<organism evidence="4">
    <name type="scientific">Fagus sylvatica</name>
    <name type="common">Beechnut</name>
    <dbReference type="NCBI Taxonomy" id="28930"/>
    <lineage>
        <taxon>Eukaryota</taxon>
        <taxon>Viridiplantae</taxon>
        <taxon>Streptophyta</taxon>
        <taxon>Embryophyta</taxon>
        <taxon>Tracheophyta</taxon>
        <taxon>Spermatophyta</taxon>
        <taxon>Magnoliopsida</taxon>
        <taxon>eudicotyledons</taxon>
        <taxon>Gunneridae</taxon>
        <taxon>Pentapetalae</taxon>
        <taxon>rosids</taxon>
        <taxon>fabids</taxon>
        <taxon>Fagales</taxon>
        <taxon>Fagaceae</taxon>
        <taxon>Fagus</taxon>
    </lineage>
</organism>
<dbReference type="PANTHER" id="PTHR31623:SF46">
    <property type="entry name" value="VINORINE SYNTHASE-LIKE"/>
    <property type="match status" value="1"/>
</dbReference>
<evidence type="ECO:0000256" key="1">
    <source>
        <dbReference type="ARBA" id="ARBA00009861"/>
    </source>
</evidence>
<sequence>MATILSVEVISKEIIKPSSPTPEHLNHYKLSFNDQLSPPVYNPMVLFYAPDGDIKFNFDDKSKSLKKSLSEVLTRYYPLAGRLKENRFIDCNDEGIPFVEARVNCKVSDVINNPVPGELNKLVPFQLDALTDLTFGVQLNVFECGAIAVGACISHKIADALSFLMLIKTWAATACGDSDIESPQFVAATLFPPKDISGFVSGVGIVKENIITKRYVFDASMIETLKAKYADKESQKQPSRVEALSTFIWARFVAATKDESGPEKLYTVHHAVNLRPRTEPPQPQSSFGNLFSIAITVPNLKPGDDGHGLMSQVREQISKIDKDYVKKLQDGTQHLSFMRDRVARFIKGEMVSFSFTSLCRFPLYENDFGWGKPIWVGSPALTFKNLVFFMDTPSGDGIEAYVSLKKDDMGKFESDEEFLTFVSLPGIQLKN</sequence>
<evidence type="ECO:0000256" key="3">
    <source>
        <dbReference type="ARBA" id="ARBA00023315"/>
    </source>
</evidence>